<dbReference type="SMART" id="SM00212">
    <property type="entry name" value="UBCc"/>
    <property type="match status" value="1"/>
</dbReference>
<accession>A0A818YJ61</accession>
<feature type="domain" description="UBC core" evidence="2">
    <location>
        <begin position="1"/>
        <end position="180"/>
    </location>
</feature>
<dbReference type="Proteomes" id="UP000663836">
    <property type="component" value="Unassembled WGS sequence"/>
</dbReference>
<sequence>MNKDPVLFPPVLQQRPWNQRLIYIYVLCSDDLNLYKWHVEIFGPPDTLYEGGYLKADMEFPATYSFVPPKVYFLTKMWHPNIYENGEVYISILHPPIEDSQSGVDGGRGRNQQSRRGNSCSDSHTFAGRGLLAPAIINEANIRLTEEEHQLLKLGPKFIFNDPKTAARRRITELAILKCKIEKCFLRKKVCLGRPLQEFVAELDVLLQVLHNVPTIDKNINKDKLFGNEANQNKNIIELIKLFKINSSGNTI</sequence>
<evidence type="ECO:0000259" key="2">
    <source>
        <dbReference type="PROSITE" id="PS50127"/>
    </source>
</evidence>
<evidence type="ECO:0000256" key="1">
    <source>
        <dbReference type="SAM" id="MobiDB-lite"/>
    </source>
</evidence>
<organism evidence="3 4">
    <name type="scientific">Rotaria sordida</name>
    <dbReference type="NCBI Taxonomy" id="392033"/>
    <lineage>
        <taxon>Eukaryota</taxon>
        <taxon>Metazoa</taxon>
        <taxon>Spiralia</taxon>
        <taxon>Gnathifera</taxon>
        <taxon>Rotifera</taxon>
        <taxon>Eurotatoria</taxon>
        <taxon>Bdelloidea</taxon>
        <taxon>Philodinida</taxon>
        <taxon>Philodinidae</taxon>
        <taxon>Rotaria</taxon>
    </lineage>
</organism>
<dbReference type="PANTHER" id="PTHR24067">
    <property type="entry name" value="UBIQUITIN-CONJUGATING ENZYME E2"/>
    <property type="match status" value="1"/>
</dbReference>
<dbReference type="InterPro" id="IPR050113">
    <property type="entry name" value="Ub_conjugating_enzyme"/>
</dbReference>
<comment type="caution">
    <text evidence="3">The sequence shown here is derived from an EMBL/GenBank/DDBJ whole genome shotgun (WGS) entry which is preliminary data.</text>
</comment>
<name>A0A818YJ61_9BILA</name>
<dbReference type="PROSITE" id="PS50127">
    <property type="entry name" value="UBC_2"/>
    <property type="match status" value="1"/>
</dbReference>
<gene>
    <name evidence="3" type="ORF">JBS370_LOCUS12920</name>
</gene>
<dbReference type="InterPro" id="IPR016135">
    <property type="entry name" value="UBQ-conjugating_enzyme/RWD"/>
</dbReference>
<protein>
    <recommendedName>
        <fullName evidence="2">UBC core domain-containing protein</fullName>
    </recommendedName>
</protein>
<dbReference type="Pfam" id="PF00179">
    <property type="entry name" value="UQ_con"/>
    <property type="match status" value="1"/>
</dbReference>
<reference evidence="3" key="1">
    <citation type="submission" date="2021-02" db="EMBL/GenBank/DDBJ databases">
        <authorList>
            <person name="Nowell W R."/>
        </authorList>
    </citation>
    <scope>NUCLEOTIDE SEQUENCE</scope>
</reference>
<evidence type="ECO:0000313" key="4">
    <source>
        <dbReference type="Proteomes" id="UP000663836"/>
    </source>
</evidence>
<proteinExistence type="predicted"/>
<evidence type="ECO:0000313" key="3">
    <source>
        <dbReference type="EMBL" id="CAF3757392.1"/>
    </source>
</evidence>
<dbReference type="EMBL" id="CAJOBD010001079">
    <property type="protein sequence ID" value="CAF3757392.1"/>
    <property type="molecule type" value="Genomic_DNA"/>
</dbReference>
<dbReference type="SUPFAM" id="SSF54495">
    <property type="entry name" value="UBC-like"/>
    <property type="match status" value="1"/>
</dbReference>
<feature type="compositionally biased region" description="Low complexity" evidence="1">
    <location>
        <begin position="110"/>
        <end position="119"/>
    </location>
</feature>
<dbReference type="Gene3D" id="3.10.110.10">
    <property type="entry name" value="Ubiquitin Conjugating Enzyme"/>
    <property type="match status" value="1"/>
</dbReference>
<dbReference type="AlphaFoldDB" id="A0A818YJ61"/>
<feature type="region of interest" description="Disordered" evidence="1">
    <location>
        <begin position="100"/>
        <end position="123"/>
    </location>
</feature>
<dbReference type="InterPro" id="IPR000608">
    <property type="entry name" value="UBC"/>
</dbReference>